<feature type="region of interest" description="Disordered" evidence="2">
    <location>
        <begin position="1"/>
        <end position="30"/>
    </location>
</feature>
<accession>A0A7S3G3F1</accession>
<sequence length="181" mass="20403">MPSKKKGGNDRKSTLDTKKDVAKEGKEATENDDLAQKKADFFFLFFDSLDQFCEKRKELDSLLKDAFFNLLEVRKSLGAAEVTPLKFNLNKMQPLLSFHADEAHDEETGVSYLEFSSAPTEAAKDKALDPTKWYGLLPPPALRQAQAKFRQALQICLELATHQSKMSVAESHYSELAKVEE</sequence>
<evidence type="ECO:0000256" key="1">
    <source>
        <dbReference type="ARBA" id="ARBA00093634"/>
    </source>
</evidence>
<dbReference type="InterPro" id="IPR040357">
    <property type="entry name" value="Vma22/CCDC115"/>
</dbReference>
<evidence type="ECO:0000256" key="2">
    <source>
        <dbReference type="SAM" id="MobiDB-lite"/>
    </source>
</evidence>
<reference evidence="3" key="1">
    <citation type="submission" date="2021-01" db="EMBL/GenBank/DDBJ databases">
        <authorList>
            <person name="Corre E."/>
            <person name="Pelletier E."/>
            <person name="Niang G."/>
            <person name="Scheremetjew M."/>
            <person name="Finn R."/>
            <person name="Kale V."/>
            <person name="Holt S."/>
            <person name="Cochrane G."/>
            <person name="Meng A."/>
            <person name="Brown T."/>
            <person name="Cohen L."/>
        </authorList>
    </citation>
    <scope>NUCLEOTIDE SEQUENCE</scope>
    <source>
        <strain evidence="3">NIES-2562</strain>
    </source>
</reference>
<dbReference type="EMBL" id="HBIB01014226">
    <property type="protein sequence ID" value="CAE0247001.1"/>
    <property type="molecule type" value="Transcribed_RNA"/>
</dbReference>
<protein>
    <recommendedName>
        <fullName evidence="1">Vacuolar ATPase assembly protein VMA22</fullName>
    </recommendedName>
</protein>
<dbReference type="PANTHER" id="PTHR31996:SF2">
    <property type="entry name" value="COILED-COIL DOMAIN-CONTAINING PROTEIN 115"/>
    <property type="match status" value="1"/>
</dbReference>
<name>A0A7S3G3F1_9EUKA</name>
<dbReference type="PANTHER" id="PTHR31996">
    <property type="entry name" value="COILED-COIL DOMAIN-CONTAINING PROTEIN 115"/>
    <property type="match status" value="1"/>
</dbReference>
<organism evidence="3">
    <name type="scientific">Palpitomonas bilix</name>
    <dbReference type="NCBI Taxonomy" id="652834"/>
    <lineage>
        <taxon>Eukaryota</taxon>
        <taxon>Eukaryota incertae sedis</taxon>
    </lineage>
</organism>
<dbReference type="GO" id="GO:0051082">
    <property type="term" value="F:unfolded protein binding"/>
    <property type="evidence" value="ECO:0007669"/>
    <property type="project" value="TreeGrafter"/>
</dbReference>
<evidence type="ECO:0000313" key="3">
    <source>
        <dbReference type="EMBL" id="CAE0247001.1"/>
    </source>
</evidence>
<dbReference type="GO" id="GO:0070072">
    <property type="term" value="P:vacuolar proton-transporting V-type ATPase complex assembly"/>
    <property type="evidence" value="ECO:0007669"/>
    <property type="project" value="InterPro"/>
</dbReference>
<dbReference type="AlphaFoldDB" id="A0A7S3G3F1"/>
<feature type="compositionally biased region" description="Basic and acidic residues" evidence="2">
    <location>
        <begin position="7"/>
        <end position="30"/>
    </location>
</feature>
<proteinExistence type="predicted"/>
<dbReference type="Gene3D" id="1.10.287.3240">
    <property type="match status" value="1"/>
</dbReference>
<gene>
    <name evidence="3" type="ORF">PBIL07802_LOCUS9191</name>
</gene>